<reference evidence="2 3" key="1">
    <citation type="submission" date="2019-01" db="EMBL/GenBank/DDBJ databases">
        <authorList>
            <consortium name="Pathogen Informatics"/>
        </authorList>
    </citation>
    <scope>NUCLEOTIDE SEQUENCE [LARGE SCALE GENOMIC DNA]</scope>
    <source>
        <strain evidence="2 3">NCTC10194</strain>
    </source>
</reference>
<feature type="signal peptide" evidence="1">
    <location>
        <begin position="1"/>
        <end position="21"/>
    </location>
</feature>
<keyword evidence="1" id="KW-0732">Signal</keyword>
<sequence>MKFKKKLLIFGVLTSFSPFLAASFCSAPTNSSKNIDVSSKINSPLVLEADLFDDPNLKVSNQIGKLTQNDYRFKDVKLNEKEKDLLIPFVDKKEVSDSYSILPNSINEKEFLLADSYTEEALREINEIATPSDVISKDGTRYYEYKDPFTKVIFREFDLTPEQSNPTFFIGSENIHLLAQEFKRKVPFGLEISDLKAININGGVEMNDAFSGLYTVGNKNIYINGNLFANYDLPIYHKIALIMPTLFHEYIHHWANSYISWNILKLNTDWLNENYDEKLTKTFNVSYKGSGLNQNGLINEKEAWNYAFSNSFLKLLNYDFDNFVSLPEDLYNLFQLEPEQIKTFVHANFTLPTIWKLANFEIRGGISEQDLERKYYYDGYYNFYHTLRDLLYFYSMTELVPREYSKFAYESYYNINEDRNDKNTYIKMDDNKIFFSSWFGNFDYEPDKNKKIVSNFKISTNNLDWSKTFLNGVSNPNRAGVYIQNSSMFPNNPFKIYDFKYYTEDGLEILDEERSNSRSIPFYQTFLKAMGYGKSIAFLNRTSKNKVQLGGYLKDQKYKGFAILDKNNKLKQTVKFKYNSIFNFFGHYDFDKGARLGENNQDREAQLNNRLYPVNKFYSYLTESSFNLTTDSQIYMWEDLNNNGIFDNGEIDYDFEFTLPETRYVTTKRSYNTSSQTLVITNDPKNNKKVVVHAV</sequence>
<dbReference type="KEGG" id="mgly:NCTC10194_00591"/>
<dbReference type="Proteomes" id="UP000290815">
    <property type="component" value="Chromosome"/>
</dbReference>
<keyword evidence="3" id="KW-1185">Reference proteome</keyword>
<evidence type="ECO:0000256" key="1">
    <source>
        <dbReference type="SAM" id="SignalP"/>
    </source>
</evidence>
<organism evidence="2 3">
    <name type="scientific">Mycoplasmopsis glycophila</name>
    <dbReference type="NCBI Taxonomy" id="171285"/>
    <lineage>
        <taxon>Bacteria</taxon>
        <taxon>Bacillati</taxon>
        <taxon>Mycoplasmatota</taxon>
        <taxon>Mycoplasmoidales</taxon>
        <taxon>Metamycoplasmataceae</taxon>
        <taxon>Mycoplasmopsis</taxon>
    </lineage>
</organism>
<dbReference type="InterPro" id="IPR054786">
    <property type="entry name" value="MYPU_1760-like"/>
</dbReference>
<name>A0A449AVZ8_9BACT</name>
<dbReference type="EMBL" id="LR215024">
    <property type="protein sequence ID" value="VEU70847.1"/>
    <property type="molecule type" value="Genomic_DNA"/>
</dbReference>
<gene>
    <name evidence="2" type="ORF">NCTC10194_00591</name>
</gene>
<evidence type="ECO:0000313" key="3">
    <source>
        <dbReference type="Proteomes" id="UP000290815"/>
    </source>
</evidence>
<accession>A0A449AVZ8</accession>
<evidence type="ECO:0000313" key="2">
    <source>
        <dbReference type="EMBL" id="VEU70847.1"/>
    </source>
</evidence>
<dbReference type="NCBIfam" id="NF045830">
    <property type="entry name" value="MYPU_1760_HExxH"/>
    <property type="match status" value="1"/>
</dbReference>
<proteinExistence type="predicted"/>
<protein>
    <submittedName>
        <fullName evidence="2">Uncharacterized protein</fullName>
    </submittedName>
</protein>
<dbReference type="AlphaFoldDB" id="A0A449AVZ8"/>
<feature type="chain" id="PRO_5019032594" evidence="1">
    <location>
        <begin position="22"/>
        <end position="695"/>
    </location>
</feature>